<name>A0A409YDF3_9AGAR</name>
<sequence length="118" mass="13768">MSRLRAPEVERSPGYTPPRKASKFMKFRTWRTTQPPVNFLLILVTSPPSELFDFHYDHEPDQPQRSTLLDFYTLCSPEYRQMKQTSKPRVYVRVNDLDTSRSPSQKAYPPEECTATGP</sequence>
<dbReference type="AlphaFoldDB" id="A0A409YDF3"/>
<dbReference type="InParanoid" id="A0A409YDF3"/>
<gene>
    <name evidence="2" type="ORF">CVT26_015641</name>
</gene>
<dbReference type="EMBL" id="NHYE01000971">
    <property type="protein sequence ID" value="PPR01040.1"/>
    <property type="molecule type" value="Genomic_DNA"/>
</dbReference>
<feature type="region of interest" description="Disordered" evidence="1">
    <location>
        <begin position="1"/>
        <end position="20"/>
    </location>
</feature>
<feature type="compositionally biased region" description="Basic and acidic residues" evidence="1">
    <location>
        <begin position="1"/>
        <end position="11"/>
    </location>
</feature>
<feature type="region of interest" description="Disordered" evidence="1">
    <location>
        <begin position="96"/>
        <end position="118"/>
    </location>
</feature>
<protein>
    <submittedName>
        <fullName evidence="2">Uncharacterized protein</fullName>
    </submittedName>
</protein>
<evidence type="ECO:0000256" key="1">
    <source>
        <dbReference type="SAM" id="MobiDB-lite"/>
    </source>
</evidence>
<organism evidence="2 3">
    <name type="scientific">Gymnopilus dilepis</name>
    <dbReference type="NCBI Taxonomy" id="231916"/>
    <lineage>
        <taxon>Eukaryota</taxon>
        <taxon>Fungi</taxon>
        <taxon>Dikarya</taxon>
        <taxon>Basidiomycota</taxon>
        <taxon>Agaricomycotina</taxon>
        <taxon>Agaricomycetes</taxon>
        <taxon>Agaricomycetidae</taxon>
        <taxon>Agaricales</taxon>
        <taxon>Agaricineae</taxon>
        <taxon>Hymenogastraceae</taxon>
        <taxon>Gymnopilus</taxon>
    </lineage>
</organism>
<evidence type="ECO:0000313" key="3">
    <source>
        <dbReference type="Proteomes" id="UP000284706"/>
    </source>
</evidence>
<proteinExistence type="predicted"/>
<keyword evidence="3" id="KW-1185">Reference proteome</keyword>
<dbReference type="Proteomes" id="UP000284706">
    <property type="component" value="Unassembled WGS sequence"/>
</dbReference>
<comment type="caution">
    <text evidence="2">The sequence shown here is derived from an EMBL/GenBank/DDBJ whole genome shotgun (WGS) entry which is preliminary data.</text>
</comment>
<reference evidence="2 3" key="1">
    <citation type="journal article" date="2018" name="Evol. Lett.">
        <title>Horizontal gene cluster transfer increased hallucinogenic mushroom diversity.</title>
        <authorList>
            <person name="Reynolds H.T."/>
            <person name="Vijayakumar V."/>
            <person name="Gluck-Thaler E."/>
            <person name="Korotkin H.B."/>
            <person name="Matheny P.B."/>
            <person name="Slot J.C."/>
        </authorList>
    </citation>
    <scope>NUCLEOTIDE SEQUENCE [LARGE SCALE GENOMIC DNA]</scope>
    <source>
        <strain evidence="2 3">SRW20</strain>
    </source>
</reference>
<accession>A0A409YDF3</accession>
<evidence type="ECO:0000313" key="2">
    <source>
        <dbReference type="EMBL" id="PPR01040.1"/>
    </source>
</evidence>